<organism evidence="2 3">
    <name type="scientific">Kibdelosporangium banguiense</name>
    <dbReference type="NCBI Taxonomy" id="1365924"/>
    <lineage>
        <taxon>Bacteria</taxon>
        <taxon>Bacillati</taxon>
        <taxon>Actinomycetota</taxon>
        <taxon>Actinomycetes</taxon>
        <taxon>Pseudonocardiales</taxon>
        <taxon>Pseudonocardiaceae</taxon>
        <taxon>Kibdelosporangium</taxon>
    </lineage>
</organism>
<name>A0ABS4TH80_9PSEU</name>
<keyword evidence="3" id="KW-1185">Reference proteome</keyword>
<evidence type="ECO:0000256" key="1">
    <source>
        <dbReference type="SAM" id="Phobius"/>
    </source>
</evidence>
<keyword evidence="1" id="KW-0472">Membrane</keyword>
<gene>
    <name evidence="2" type="ORF">JOF56_004176</name>
</gene>
<evidence type="ECO:0008006" key="4">
    <source>
        <dbReference type="Google" id="ProtNLM"/>
    </source>
</evidence>
<evidence type="ECO:0000313" key="3">
    <source>
        <dbReference type="Proteomes" id="UP001519332"/>
    </source>
</evidence>
<comment type="caution">
    <text evidence="2">The sequence shown here is derived from an EMBL/GenBank/DDBJ whole genome shotgun (WGS) entry which is preliminary data.</text>
</comment>
<dbReference type="EMBL" id="JAGINW010000001">
    <property type="protein sequence ID" value="MBP2323791.1"/>
    <property type="molecule type" value="Genomic_DNA"/>
</dbReference>
<dbReference type="Proteomes" id="UP001519332">
    <property type="component" value="Unassembled WGS sequence"/>
</dbReference>
<feature type="transmembrane region" description="Helical" evidence="1">
    <location>
        <begin position="12"/>
        <end position="30"/>
    </location>
</feature>
<accession>A0ABS4TH80</accession>
<keyword evidence="1" id="KW-0812">Transmembrane</keyword>
<proteinExistence type="predicted"/>
<sequence>MNLLVQVIEAVAYPAASALLLARACLPWLFDRRARIPTKKERP</sequence>
<evidence type="ECO:0000313" key="2">
    <source>
        <dbReference type="EMBL" id="MBP2323791.1"/>
    </source>
</evidence>
<dbReference type="RefSeq" id="WP_281065460.1">
    <property type="nucleotide sequence ID" value="NZ_JAGINW010000001.1"/>
</dbReference>
<protein>
    <recommendedName>
        <fullName evidence="4">Cellulose biosynthesis protein BcsF</fullName>
    </recommendedName>
</protein>
<reference evidence="2 3" key="1">
    <citation type="submission" date="2021-03" db="EMBL/GenBank/DDBJ databases">
        <title>Sequencing the genomes of 1000 actinobacteria strains.</title>
        <authorList>
            <person name="Klenk H.-P."/>
        </authorList>
    </citation>
    <scope>NUCLEOTIDE SEQUENCE [LARGE SCALE GENOMIC DNA]</scope>
    <source>
        <strain evidence="2 3">DSM 46670</strain>
    </source>
</reference>
<keyword evidence="1" id="KW-1133">Transmembrane helix</keyword>